<dbReference type="PROSITE" id="PS50109">
    <property type="entry name" value="HIS_KIN"/>
    <property type="match status" value="1"/>
</dbReference>
<dbReference type="InterPro" id="IPR036097">
    <property type="entry name" value="HisK_dim/P_sf"/>
</dbReference>
<dbReference type="GO" id="GO:0005886">
    <property type="term" value="C:plasma membrane"/>
    <property type="evidence" value="ECO:0007669"/>
    <property type="project" value="UniProtKB-SubCell"/>
</dbReference>
<evidence type="ECO:0000256" key="8">
    <source>
        <dbReference type="ARBA" id="ARBA00022989"/>
    </source>
</evidence>
<keyword evidence="7 14" id="KW-0418">Kinase</keyword>
<dbReference type="Pfam" id="PF02518">
    <property type="entry name" value="HATPase_c"/>
    <property type="match status" value="1"/>
</dbReference>
<dbReference type="EMBL" id="NEVQ01000019">
    <property type="protein sequence ID" value="OZI53165.1"/>
    <property type="molecule type" value="Genomic_DNA"/>
</dbReference>
<dbReference type="NCBIfam" id="NF012163">
    <property type="entry name" value="BaeS_SmeS"/>
    <property type="match status" value="1"/>
</dbReference>
<dbReference type="InterPro" id="IPR004358">
    <property type="entry name" value="Sig_transdc_His_kin-like_C"/>
</dbReference>
<dbReference type="Gene3D" id="6.10.340.10">
    <property type="match status" value="1"/>
</dbReference>
<evidence type="ECO:0000256" key="7">
    <source>
        <dbReference type="ARBA" id="ARBA00022777"/>
    </source>
</evidence>
<dbReference type="CDD" id="cd06225">
    <property type="entry name" value="HAMP"/>
    <property type="match status" value="1"/>
</dbReference>
<dbReference type="SMART" id="SM00304">
    <property type="entry name" value="HAMP"/>
    <property type="match status" value="1"/>
</dbReference>
<dbReference type="FunFam" id="3.30.565.10:FF:000006">
    <property type="entry name" value="Sensor histidine kinase WalK"/>
    <property type="match status" value="1"/>
</dbReference>
<keyword evidence="15" id="KW-1185">Reference proteome</keyword>
<evidence type="ECO:0000256" key="4">
    <source>
        <dbReference type="ARBA" id="ARBA00022553"/>
    </source>
</evidence>
<name>A0A261TUS6_9BORD</name>
<dbReference type="Proteomes" id="UP000216885">
    <property type="component" value="Unassembled WGS sequence"/>
</dbReference>
<feature type="transmembrane region" description="Helical" evidence="11">
    <location>
        <begin position="163"/>
        <end position="182"/>
    </location>
</feature>
<keyword evidence="6 11" id="KW-0812">Transmembrane</keyword>
<evidence type="ECO:0000256" key="11">
    <source>
        <dbReference type="SAM" id="Phobius"/>
    </source>
</evidence>
<keyword evidence="9" id="KW-0902">Two-component regulatory system</keyword>
<proteinExistence type="predicted"/>
<accession>A0A261TUS6</accession>
<dbReference type="Pfam" id="PF00672">
    <property type="entry name" value="HAMP"/>
    <property type="match status" value="1"/>
</dbReference>
<evidence type="ECO:0000256" key="6">
    <source>
        <dbReference type="ARBA" id="ARBA00022692"/>
    </source>
</evidence>
<dbReference type="Pfam" id="PF00512">
    <property type="entry name" value="HisKA"/>
    <property type="match status" value="1"/>
</dbReference>
<dbReference type="RefSeq" id="WP_094822658.1">
    <property type="nucleotide sequence ID" value="NZ_NEVO01000013.1"/>
</dbReference>
<evidence type="ECO:0000259" key="12">
    <source>
        <dbReference type="PROSITE" id="PS50109"/>
    </source>
</evidence>
<keyword evidence="10 11" id="KW-0472">Membrane</keyword>
<comment type="subcellular location">
    <subcellularLocation>
        <location evidence="2">Cell inner membrane</location>
        <topology evidence="2">Multi-pass membrane protein</topology>
    </subcellularLocation>
</comment>
<dbReference type="InterPro" id="IPR003660">
    <property type="entry name" value="HAMP_dom"/>
</dbReference>
<protein>
    <recommendedName>
        <fullName evidence="3">histidine kinase</fullName>
        <ecNumber evidence="3">2.7.13.3</ecNumber>
    </recommendedName>
</protein>
<evidence type="ECO:0000313" key="15">
    <source>
        <dbReference type="Proteomes" id="UP000216885"/>
    </source>
</evidence>
<evidence type="ECO:0000313" key="14">
    <source>
        <dbReference type="EMBL" id="OZI53165.1"/>
    </source>
</evidence>
<comment type="caution">
    <text evidence="14">The sequence shown here is derived from an EMBL/GenBank/DDBJ whole genome shotgun (WGS) entry which is preliminary data.</text>
</comment>
<dbReference type="AlphaFoldDB" id="A0A261TUS6"/>
<dbReference type="PANTHER" id="PTHR45436">
    <property type="entry name" value="SENSOR HISTIDINE KINASE YKOH"/>
    <property type="match status" value="1"/>
</dbReference>
<evidence type="ECO:0000256" key="2">
    <source>
        <dbReference type="ARBA" id="ARBA00004429"/>
    </source>
</evidence>
<evidence type="ECO:0000256" key="5">
    <source>
        <dbReference type="ARBA" id="ARBA00022679"/>
    </source>
</evidence>
<dbReference type="SMART" id="SM00388">
    <property type="entry name" value="HisKA"/>
    <property type="match status" value="1"/>
</dbReference>
<dbReference type="SUPFAM" id="SSF158472">
    <property type="entry name" value="HAMP domain-like"/>
    <property type="match status" value="1"/>
</dbReference>
<dbReference type="Gene3D" id="3.30.565.10">
    <property type="entry name" value="Histidine kinase-like ATPase, C-terminal domain"/>
    <property type="match status" value="1"/>
</dbReference>
<evidence type="ECO:0000256" key="10">
    <source>
        <dbReference type="ARBA" id="ARBA00023136"/>
    </source>
</evidence>
<dbReference type="CDD" id="cd00082">
    <property type="entry name" value="HisKA"/>
    <property type="match status" value="1"/>
</dbReference>
<dbReference type="OrthoDB" id="9804645at2"/>
<dbReference type="SMART" id="SM00387">
    <property type="entry name" value="HATPase_c"/>
    <property type="match status" value="1"/>
</dbReference>
<keyword evidence="8 11" id="KW-1133">Transmembrane helix</keyword>
<dbReference type="PROSITE" id="PS50885">
    <property type="entry name" value="HAMP"/>
    <property type="match status" value="1"/>
</dbReference>
<dbReference type="InterPro" id="IPR005467">
    <property type="entry name" value="His_kinase_dom"/>
</dbReference>
<dbReference type="InterPro" id="IPR050428">
    <property type="entry name" value="TCS_sensor_his_kinase"/>
</dbReference>
<dbReference type="EC" id="2.7.13.3" evidence="3"/>
<evidence type="ECO:0000256" key="3">
    <source>
        <dbReference type="ARBA" id="ARBA00012438"/>
    </source>
</evidence>
<sequence>MKLGITSKLFLAVLASCAIVLLINNFASRISFQRGFLGYLNEQGESRMLSVIPRIAQAYQAHGSWDFLRTDDLQPWFEFMRPDPLPDQPRLAPPVSDQTGAILRFALLDRDYSFIVGHPDANRNSILRPINVNGNTVGWMALVPFQQAVSAGDVRFYESQLQMWWLIGLFSVLTAALLAWLLSRALLQRVHGLAAATHRLAAGDYTTRVRRMAKDELGGLARNFNQLANTLEHTEQARRHFMADISHELRTPLAVMRAEVEAIQDGIRPMTPASLLPLEQQIQQLGKLVNDLHDLSLTDIGALTYRRVPLSLATLLEATLLSMQSRFEGAGLTLRWHIAPDLERIEGDERRLQQLFGNLLENALRYTDAGGVVEVQCTSQDGQIEVVFQDSAPGVDADKLPRLFERFYRVDASRNRASGGSGLGLAICRNIVQAHEGSIEASASPLGGLRITIHIPTLA</sequence>
<dbReference type="SUPFAM" id="SSF55874">
    <property type="entry name" value="ATPase domain of HSP90 chaperone/DNA topoisomerase II/histidine kinase"/>
    <property type="match status" value="1"/>
</dbReference>
<dbReference type="PRINTS" id="PR00344">
    <property type="entry name" value="BCTRLSENSOR"/>
</dbReference>
<feature type="domain" description="Histidine kinase" evidence="12">
    <location>
        <begin position="244"/>
        <end position="459"/>
    </location>
</feature>
<dbReference type="InterPro" id="IPR003594">
    <property type="entry name" value="HATPase_dom"/>
</dbReference>
<gene>
    <name evidence="14" type="ORF">CAL20_19410</name>
</gene>
<evidence type="ECO:0000259" key="13">
    <source>
        <dbReference type="PROSITE" id="PS50885"/>
    </source>
</evidence>
<keyword evidence="5" id="KW-0808">Transferase</keyword>
<keyword evidence="4" id="KW-0597">Phosphoprotein</keyword>
<reference evidence="14 15" key="1">
    <citation type="submission" date="2017-05" db="EMBL/GenBank/DDBJ databases">
        <title>Complete and WGS of Bordetella genogroups.</title>
        <authorList>
            <person name="Spilker T."/>
            <person name="LiPuma J."/>
        </authorList>
    </citation>
    <scope>NUCLEOTIDE SEQUENCE [LARGE SCALE GENOMIC DNA]</scope>
    <source>
        <strain evidence="14 15">AU9919</strain>
    </source>
</reference>
<dbReference type="InterPro" id="IPR036890">
    <property type="entry name" value="HATPase_C_sf"/>
</dbReference>
<evidence type="ECO:0000256" key="1">
    <source>
        <dbReference type="ARBA" id="ARBA00000085"/>
    </source>
</evidence>
<dbReference type="SUPFAM" id="SSF47384">
    <property type="entry name" value="Homodimeric domain of signal transducing histidine kinase"/>
    <property type="match status" value="1"/>
</dbReference>
<dbReference type="InterPro" id="IPR003661">
    <property type="entry name" value="HisK_dim/P_dom"/>
</dbReference>
<feature type="domain" description="HAMP" evidence="13">
    <location>
        <begin position="184"/>
        <end position="236"/>
    </location>
</feature>
<dbReference type="Gene3D" id="1.10.287.130">
    <property type="match status" value="1"/>
</dbReference>
<dbReference type="GO" id="GO:0000155">
    <property type="term" value="F:phosphorelay sensor kinase activity"/>
    <property type="evidence" value="ECO:0007669"/>
    <property type="project" value="InterPro"/>
</dbReference>
<comment type="catalytic activity">
    <reaction evidence="1">
        <text>ATP + protein L-histidine = ADP + protein N-phospho-L-histidine.</text>
        <dbReference type="EC" id="2.7.13.3"/>
    </reaction>
</comment>
<organism evidence="14 15">
    <name type="scientific">Bordetella genomosp. 4</name>
    <dbReference type="NCBI Taxonomy" id="463044"/>
    <lineage>
        <taxon>Bacteria</taxon>
        <taxon>Pseudomonadati</taxon>
        <taxon>Pseudomonadota</taxon>
        <taxon>Betaproteobacteria</taxon>
        <taxon>Burkholderiales</taxon>
        <taxon>Alcaligenaceae</taxon>
        <taxon>Bordetella</taxon>
    </lineage>
</organism>
<evidence type="ECO:0000256" key="9">
    <source>
        <dbReference type="ARBA" id="ARBA00023012"/>
    </source>
</evidence>
<dbReference type="PANTHER" id="PTHR45436:SF5">
    <property type="entry name" value="SENSOR HISTIDINE KINASE TRCS"/>
    <property type="match status" value="1"/>
</dbReference>